<comment type="caution">
    <text evidence="1">The sequence shown here is derived from an EMBL/GenBank/DDBJ whole genome shotgun (WGS) entry which is preliminary data.</text>
</comment>
<keyword evidence="2" id="KW-1185">Reference proteome</keyword>
<dbReference type="AlphaFoldDB" id="A0A150G6W4"/>
<name>A0A150G6W4_GONPE</name>
<accession>A0A150G6W4</accession>
<reference evidence="2" key="1">
    <citation type="journal article" date="2016" name="Nat. Commun.">
        <title>The Gonium pectorale genome demonstrates co-option of cell cycle regulation during the evolution of multicellularity.</title>
        <authorList>
            <person name="Hanschen E.R."/>
            <person name="Marriage T.N."/>
            <person name="Ferris P.J."/>
            <person name="Hamaji T."/>
            <person name="Toyoda A."/>
            <person name="Fujiyama A."/>
            <person name="Neme R."/>
            <person name="Noguchi H."/>
            <person name="Minakuchi Y."/>
            <person name="Suzuki M."/>
            <person name="Kawai-Toyooka H."/>
            <person name="Smith D.R."/>
            <person name="Sparks H."/>
            <person name="Anderson J."/>
            <person name="Bakaric R."/>
            <person name="Luria V."/>
            <person name="Karger A."/>
            <person name="Kirschner M.W."/>
            <person name="Durand P.M."/>
            <person name="Michod R.E."/>
            <person name="Nozaki H."/>
            <person name="Olson B.J."/>
        </authorList>
    </citation>
    <scope>NUCLEOTIDE SEQUENCE [LARGE SCALE GENOMIC DNA]</scope>
    <source>
        <strain evidence="2">NIES-2863</strain>
    </source>
</reference>
<organism evidence="1 2">
    <name type="scientific">Gonium pectorale</name>
    <name type="common">Green alga</name>
    <dbReference type="NCBI Taxonomy" id="33097"/>
    <lineage>
        <taxon>Eukaryota</taxon>
        <taxon>Viridiplantae</taxon>
        <taxon>Chlorophyta</taxon>
        <taxon>core chlorophytes</taxon>
        <taxon>Chlorophyceae</taxon>
        <taxon>CS clade</taxon>
        <taxon>Chlamydomonadales</taxon>
        <taxon>Volvocaceae</taxon>
        <taxon>Gonium</taxon>
    </lineage>
</organism>
<gene>
    <name evidence="1" type="ORF">GPECTOR_59g689</name>
</gene>
<dbReference type="EMBL" id="LSYV01000060">
    <property type="protein sequence ID" value="KXZ45080.1"/>
    <property type="molecule type" value="Genomic_DNA"/>
</dbReference>
<evidence type="ECO:0000313" key="2">
    <source>
        <dbReference type="Proteomes" id="UP000075714"/>
    </source>
</evidence>
<dbReference type="OrthoDB" id="522901at2759"/>
<dbReference type="Proteomes" id="UP000075714">
    <property type="component" value="Unassembled WGS sequence"/>
</dbReference>
<sequence>MVKRPWVRCRRHHAKTGSRSVSDITSVFDGLTLPDGACVFNPALVHVAGQVYCLFARVYNASETAKRCAPGHMDRSPFLDGWRGQSTNVLAVIRLSSRPMDAKLDAKLMGYSYIGHTNLEDGRMFKDMRGRMFVYLALPMGAHPKRAVVNTVSRVFIRCSRSADSCSVSLGFPRWLPYFGSPSVMDKNWVPWNGTAFMSFSHYGTFGPHSVFNWGSYDDPLPHTKFDAVAEDSVFTAFARRYGKLLHLAGGTPAVLEPSGSSFLAVGHLKAHPGCFHPEALPAWVDRSGPYGGRGAAMQARCDHLAASANDTTRGEVLQIAFDFRHDNGTGTHYPLDYAFFLYRFNATPPYNMTHISYGFMPYTWRTAVDHTGIVFPIGLERFGADDYIITYGDSDQVSKALLLSIRQAEAMLWPLAEIGRRLDEYTVCALPCEGEAHCAY</sequence>
<evidence type="ECO:0000313" key="1">
    <source>
        <dbReference type="EMBL" id="KXZ45080.1"/>
    </source>
</evidence>
<protein>
    <submittedName>
        <fullName evidence="1">Uncharacterized protein</fullName>
    </submittedName>
</protein>
<proteinExistence type="predicted"/>